<reference evidence="11" key="1">
    <citation type="submission" date="2021-07" db="EMBL/GenBank/DDBJ databases">
        <title>Elsinoe batatas strain:CRI-CJ2 Genome sequencing and assembly.</title>
        <authorList>
            <person name="Huang L."/>
        </authorList>
    </citation>
    <scope>NUCLEOTIDE SEQUENCE</scope>
    <source>
        <strain evidence="11">CRI-CJ2</strain>
    </source>
</reference>
<keyword evidence="8" id="KW-0539">Nucleus</keyword>
<evidence type="ECO:0000256" key="7">
    <source>
        <dbReference type="ARBA" id="ARBA00022691"/>
    </source>
</evidence>
<sequence>MSFAFNFSGDDIDPDEDESTSQGNVAVSSASLPDAVSNVPVQEHSLSEWLPLLPSRLSYATTPILSPSGQHLLLPRRELFDIRQQLMAEDNHALLTSLSTSDISSQIYEGGFKTWECSLDLASLLLDRCSKDSIDGLDGVANVVELGAGSALPTLVLFQLALREGRAVKFTVADFNADVLRLVSLPNLVLAWAKLRGKEGMGGGTGDLDVTEELVREFEADLGQAGVEAKLLSGPWGGDMLKLMPRNFDGKATLVLAAETIYSPASLQSFVNLVHDVLNGGAMNKAYVAAKKFYFGVGGSIDALKMSSRERGMVAAEVETVGLNGMEEGVGRAIVEVQLSK</sequence>
<evidence type="ECO:0000256" key="5">
    <source>
        <dbReference type="ARBA" id="ARBA00022603"/>
    </source>
</evidence>
<dbReference type="GO" id="GO:0005737">
    <property type="term" value="C:cytoplasm"/>
    <property type="evidence" value="ECO:0007669"/>
    <property type="project" value="UniProtKB-SubCell"/>
</dbReference>
<keyword evidence="7" id="KW-0949">S-adenosyl-L-methionine</keyword>
<evidence type="ECO:0000256" key="4">
    <source>
        <dbReference type="ARBA" id="ARBA00022490"/>
    </source>
</evidence>
<comment type="caution">
    <text evidence="11">The sequence shown here is derived from an EMBL/GenBank/DDBJ whole genome shotgun (WGS) entry which is preliminary data.</text>
</comment>
<gene>
    <name evidence="11" type="ORF">KVT40_001567</name>
</gene>
<dbReference type="InterPro" id="IPR019410">
    <property type="entry name" value="Methyltransf_16"/>
</dbReference>
<feature type="region of interest" description="Disordered" evidence="10">
    <location>
        <begin position="1"/>
        <end position="27"/>
    </location>
</feature>
<dbReference type="EMBL" id="JAESVG020000002">
    <property type="protein sequence ID" value="KAG8629948.1"/>
    <property type="molecule type" value="Genomic_DNA"/>
</dbReference>
<keyword evidence="6" id="KW-0808">Transferase</keyword>
<evidence type="ECO:0000256" key="1">
    <source>
        <dbReference type="ARBA" id="ARBA00004123"/>
    </source>
</evidence>
<keyword evidence="5" id="KW-0489">Methyltransferase</keyword>
<evidence type="ECO:0000256" key="8">
    <source>
        <dbReference type="ARBA" id="ARBA00023242"/>
    </source>
</evidence>
<evidence type="ECO:0000256" key="10">
    <source>
        <dbReference type="SAM" id="MobiDB-lite"/>
    </source>
</evidence>
<dbReference type="PANTHER" id="PTHR14614">
    <property type="entry name" value="HEPATOCELLULAR CARCINOMA-ASSOCIATED ANTIGEN"/>
    <property type="match status" value="1"/>
</dbReference>
<comment type="subcellular location">
    <subcellularLocation>
        <location evidence="2">Cytoplasm</location>
    </subcellularLocation>
    <subcellularLocation>
        <location evidence="1">Nucleus</location>
    </subcellularLocation>
</comment>
<keyword evidence="4" id="KW-0963">Cytoplasm</keyword>
<dbReference type="GO" id="GO:0005634">
    <property type="term" value="C:nucleus"/>
    <property type="evidence" value="ECO:0007669"/>
    <property type="project" value="UniProtKB-SubCell"/>
</dbReference>
<dbReference type="AlphaFoldDB" id="A0A8K0LD00"/>
<evidence type="ECO:0000256" key="9">
    <source>
        <dbReference type="ARBA" id="ARBA00038126"/>
    </source>
</evidence>
<feature type="compositionally biased region" description="Acidic residues" evidence="10">
    <location>
        <begin position="10"/>
        <end position="19"/>
    </location>
</feature>
<proteinExistence type="inferred from homology"/>
<dbReference type="OrthoDB" id="1723750at2759"/>
<name>A0A8K0LD00_9PEZI</name>
<organism evidence="11 12">
    <name type="scientific">Elsinoe batatas</name>
    <dbReference type="NCBI Taxonomy" id="2601811"/>
    <lineage>
        <taxon>Eukaryota</taxon>
        <taxon>Fungi</taxon>
        <taxon>Dikarya</taxon>
        <taxon>Ascomycota</taxon>
        <taxon>Pezizomycotina</taxon>
        <taxon>Dothideomycetes</taxon>
        <taxon>Dothideomycetidae</taxon>
        <taxon>Myriangiales</taxon>
        <taxon>Elsinoaceae</taxon>
        <taxon>Elsinoe</taxon>
    </lineage>
</organism>
<dbReference type="GO" id="GO:0018064">
    <property type="term" value="F:protein-L-histidine N-tele-methyltransferase activity"/>
    <property type="evidence" value="ECO:0007669"/>
    <property type="project" value="UniProtKB-EC"/>
</dbReference>
<evidence type="ECO:0000313" key="12">
    <source>
        <dbReference type="Proteomes" id="UP000809789"/>
    </source>
</evidence>
<protein>
    <recommendedName>
        <fullName evidence="3">protein-histidine N-methyltransferase</fullName>
        <ecNumber evidence="3">2.1.1.85</ecNumber>
    </recommendedName>
</protein>
<dbReference type="Gene3D" id="3.40.50.150">
    <property type="entry name" value="Vaccinia Virus protein VP39"/>
    <property type="match status" value="1"/>
</dbReference>
<keyword evidence="12" id="KW-1185">Reference proteome</keyword>
<dbReference type="PANTHER" id="PTHR14614:SF39">
    <property type="entry name" value="HISTIDINE PROTEIN METHYLTRANSFERASE 1 HOMOLOG"/>
    <property type="match status" value="1"/>
</dbReference>
<dbReference type="InterPro" id="IPR029063">
    <property type="entry name" value="SAM-dependent_MTases_sf"/>
</dbReference>
<accession>A0A8K0LD00</accession>
<dbReference type="EC" id="2.1.1.85" evidence="3"/>
<evidence type="ECO:0000256" key="3">
    <source>
        <dbReference type="ARBA" id="ARBA00012533"/>
    </source>
</evidence>
<evidence type="ECO:0000256" key="2">
    <source>
        <dbReference type="ARBA" id="ARBA00004496"/>
    </source>
</evidence>
<dbReference type="GO" id="GO:0032259">
    <property type="term" value="P:methylation"/>
    <property type="evidence" value="ECO:0007669"/>
    <property type="project" value="UniProtKB-KW"/>
</dbReference>
<dbReference type="Proteomes" id="UP000809789">
    <property type="component" value="Unassembled WGS sequence"/>
</dbReference>
<comment type="similarity">
    <text evidence="9">Belongs to the methyltransferase superfamily. METTL18 family.</text>
</comment>
<evidence type="ECO:0000256" key="6">
    <source>
        <dbReference type="ARBA" id="ARBA00022679"/>
    </source>
</evidence>
<evidence type="ECO:0000313" key="11">
    <source>
        <dbReference type="EMBL" id="KAG8629948.1"/>
    </source>
</evidence>